<protein>
    <submittedName>
        <fullName evidence="1">Uncharacterized protein</fullName>
    </submittedName>
</protein>
<organism evidence="1 2">
    <name type="scientific">Akanthomyces muscarius</name>
    <name type="common">Entomopathogenic fungus</name>
    <name type="synonym">Lecanicillium muscarium</name>
    <dbReference type="NCBI Taxonomy" id="2231603"/>
    <lineage>
        <taxon>Eukaryota</taxon>
        <taxon>Fungi</taxon>
        <taxon>Dikarya</taxon>
        <taxon>Ascomycota</taxon>
        <taxon>Pezizomycotina</taxon>
        <taxon>Sordariomycetes</taxon>
        <taxon>Hypocreomycetidae</taxon>
        <taxon>Hypocreales</taxon>
        <taxon>Cordycipitaceae</taxon>
        <taxon>Akanthomyces</taxon>
    </lineage>
</organism>
<dbReference type="RefSeq" id="XP_056050834.1">
    <property type="nucleotide sequence ID" value="XM_056193837.1"/>
</dbReference>
<evidence type="ECO:0000313" key="1">
    <source>
        <dbReference type="EMBL" id="KAJ4147893.1"/>
    </source>
</evidence>
<gene>
    <name evidence="1" type="ORF">LMH87_002391</name>
</gene>
<proteinExistence type="predicted"/>
<dbReference type="Proteomes" id="UP001144673">
    <property type="component" value="Chromosome 3"/>
</dbReference>
<accession>A0A9W8UJL5</accession>
<dbReference type="EMBL" id="JAJHUN010000010">
    <property type="protein sequence ID" value="KAJ4147893.1"/>
    <property type="molecule type" value="Genomic_DNA"/>
</dbReference>
<dbReference type="AlphaFoldDB" id="A0A9W8UJL5"/>
<comment type="caution">
    <text evidence="1">The sequence shown here is derived from an EMBL/GenBank/DDBJ whole genome shotgun (WGS) entry which is preliminary data.</text>
</comment>
<reference evidence="1" key="1">
    <citation type="journal article" date="2023" name="Access Microbiol">
        <title>De-novo genome assembly for Akanthomyces muscarius, a biocontrol agent of insect agricultural pests.</title>
        <authorList>
            <person name="Erdos Z."/>
            <person name="Studholme D.J."/>
            <person name="Raymond B."/>
            <person name="Sharma M."/>
        </authorList>
    </citation>
    <scope>NUCLEOTIDE SEQUENCE</scope>
    <source>
        <strain evidence="1">Ve6</strain>
    </source>
</reference>
<keyword evidence="2" id="KW-1185">Reference proteome</keyword>
<dbReference type="GeneID" id="80889550"/>
<sequence length="92" mass="10579">MEPEDTTALARAGTRGRHETCSIAVTFPCAHIGVSNLPLTRIFFFFRYRSLDSIDSTLPRQTRRTIMAARRRAVSYIGGKRNALLEKMKQWY</sequence>
<evidence type="ECO:0000313" key="2">
    <source>
        <dbReference type="Proteomes" id="UP001144673"/>
    </source>
</evidence>
<dbReference type="KEGG" id="amus:LMH87_002391"/>
<name>A0A9W8UJL5_AKAMU</name>